<proteinExistence type="predicted"/>
<gene>
    <name evidence="6" type="ORF">PHMEG_0007675</name>
</gene>
<keyword evidence="5" id="KW-0539">Nucleus</keyword>
<keyword evidence="3" id="KW-0863">Zinc-finger</keyword>
<evidence type="ECO:0000256" key="4">
    <source>
        <dbReference type="ARBA" id="ARBA00022833"/>
    </source>
</evidence>
<protein>
    <submittedName>
        <fullName evidence="6">Zinc finger protein</fullName>
    </submittedName>
</protein>
<dbReference type="PANTHER" id="PTHR46481:SF10">
    <property type="entry name" value="ZINC FINGER BED DOMAIN-CONTAINING PROTEIN 39"/>
    <property type="match status" value="1"/>
</dbReference>
<dbReference type="PANTHER" id="PTHR46481">
    <property type="entry name" value="ZINC FINGER BED DOMAIN-CONTAINING PROTEIN 4"/>
    <property type="match status" value="1"/>
</dbReference>
<comment type="subcellular location">
    <subcellularLocation>
        <location evidence="1">Nucleus</location>
    </subcellularLocation>
</comment>
<evidence type="ECO:0000256" key="3">
    <source>
        <dbReference type="ARBA" id="ARBA00022771"/>
    </source>
</evidence>
<dbReference type="GO" id="GO:0005634">
    <property type="term" value="C:nucleus"/>
    <property type="evidence" value="ECO:0007669"/>
    <property type="project" value="UniProtKB-SubCell"/>
</dbReference>
<keyword evidence="4" id="KW-0862">Zinc</keyword>
<keyword evidence="7" id="KW-1185">Reference proteome</keyword>
<organism evidence="6 7">
    <name type="scientific">Phytophthora megakarya</name>
    <dbReference type="NCBI Taxonomy" id="4795"/>
    <lineage>
        <taxon>Eukaryota</taxon>
        <taxon>Sar</taxon>
        <taxon>Stramenopiles</taxon>
        <taxon>Oomycota</taxon>
        <taxon>Peronosporomycetes</taxon>
        <taxon>Peronosporales</taxon>
        <taxon>Peronosporaceae</taxon>
        <taxon>Phytophthora</taxon>
    </lineage>
</organism>
<dbReference type="OrthoDB" id="1607513at2759"/>
<evidence type="ECO:0000313" key="6">
    <source>
        <dbReference type="EMBL" id="OWZ18264.1"/>
    </source>
</evidence>
<dbReference type="AlphaFoldDB" id="A0A225WLG6"/>
<sequence>MIKWGLDPLRITKNLRDIGSNVVKACDELGVDQLGCVAHSLHLVVSGSLSKTQDDVDEMTLIQAQEIHFDDIAKPEAVKEQEYNEECNGLNAVHVTSFRKLVTFFNNSIKGKSRLKASQKVPLPVTVITDVTARWNSTHHMLRRRLELCPTLQDFLEYIQTSVGREEFIDVMIARPTGEMWFSIQCLDRHLVSFNGMTKLLSGEKYGPMPLILSSLRLVEMLLQKKRVCAKVAGRHEGEL</sequence>
<evidence type="ECO:0000313" key="7">
    <source>
        <dbReference type="Proteomes" id="UP000198211"/>
    </source>
</evidence>
<dbReference type="SUPFAM" id="SSF53098">
    <property type="entry name" value="Ribonuclease H-like"/>
    <property type="match status" value="1"/>
</dbReference>
<reference evidence="7" key="1">
    <citation type="submission" date="2017-03" db="EMBL/GenBank/DDBJ databases">
        <title>Phytopthora megakarya and P. palmivora, two closely related causual agents of cacao black pod achieved similar genome size and gene model numbers by different mechanisms.</title>
        <authorList>
            <person name="Ali S."/>
            <person name="Shao J."/>
            <person name="Larry D.J."/>
            <person name="Kronmiller B."/>
            <person name="Shen D."/>
            <person name="Strem M.D."/>
            <person name="Melnick R.L."/>
            <person name="Guiltinan M.J."/>
            <person name="Tyler B.M."/>
            <person name="Meinhardt L.W."/>
            <person name="Bailey B.A."/>
        </authorList>
    </citation>
    <scope>NUCLEOTIDE SEQUENCE [LARGE SCALE GENOMIC DNA]</scope>
    <source>
        <strain evidence="7">zdho120</strain>
    </source>
</reference>
<evidence type="ECO:0000256" key="5">
    <source>
        <dbReference type="ARBA" id="ARBA00023242"/>
    </source>
</evidence>
<evidence type="ECO:0000256" key="1">
    <source>
        <dbReference type="ARBA" id="ARBA00004123"/>
    </source>
</evidence>
<accession>A0A225WLG6</accession>
<keyword evidence="2" id="KW-0479">Metal-binding</keyword>
<dbReference type="EMBL" id="NBNE01000616">
    <property type="protein sequence ID" value="OWZ18264.1"/>
    <property type="molecule type" value="Genomic_DNA"/>
</dbReference>
<dbReference type="GO" id="GO:0008270">
    <property type="term" value="F:zinc ion binding"/>
    <property type="evidence" value="ECO:0007669"/>
    <property type="project" value="UniProtKB-KW"/>
</dbReference>
<evidence type="ECO:0000256" key="2">
    <source>
        <dbReference type="ARBA" id="ARBA00022723"/>
    </source>
</evidence>
<comment type="caution">
    <text evidence="6">The sequence shown here is derived from an EMBL/GenBank/DDBJ whole genome shotgun (WGS) entry which is preliminary data.</text>
</comment>
<name>A0A225WLG6_9STRA</name>
<dbReference type="InterPro" id="IPR012337">
    <property type="entry name" value="RNaseH-like_sf"/>
</dbReference>
<dbReference type="InterPro" id="IPR052035">
    <property type="entry name" value="ZnF_BED_domain_contain"/>
</dbReference>
<dbReference type="Proteomes" id="UP000198211">
    <property type="component" value="Unassembled WGS sequence"/>
</dbReference>